<evidence type="ECO:0000313" key="2">
    <source>
        <dbReference type="EMBL" id="VFJ63832.1"/>
    </source>
</evidence>
<protein>
    <submittedName>
        <fullName evidence="4">Sulfide dehydrogenase [flavocytochrome c] flavoprotein chain</fullName>
    </submittedName>
</protein>
<dbReference type="InterPro" id="IPR016156">
    <property type="entry name" value="FAD/NAD-linked_Rdtase_dimer_sf"/>
</dbReference>
<dbReference type="AlphaFoldDB" id="A0A450WDN1"/>
<evidence type="ECO:0000259" key="1">
    <source>
        <dbReference type="Pfam" id="PF09242"/>
    </source>
</evidence>
<dbReference type="Pfam" id="PF09242">
    <property type="entry name" value="FCSD-flav_bind"/>
    <property type="match status" value="1"/>
</dbReference>
<proteinExistence type="predicted"/>
<name>A0A450WDN1_9GAMM</name>
<dbReference type="EMBL" id="CAADFA010000355">
    <property type="protein sequence ID" value="VFJ63832.1"/>
    <property type="molecule type" value="Genomic_DNA"/>
</dbReference>
<reference evidence="4" key="1">
    <citation type="submission" date="2019-02" db="EMBL/GenBank/DDBJ databases">
        <authorList>
            <person name="Gruber-Vodicka R. H."/>
            <person name="Seah K. B. B."/>
        </authorList>
    </citation>
    <scope>NUCLEOTIDE SEQUENCE</scope>
    <source>
        <strain evidence="3">BECK_BZ163</strain>
        <strain evidence="4">BECK_BZ164</strain>
        <strain evidence="2">BECK_BZ165</strain>
    </source>
</reference>
<dbReference type="InterPro" id="IPR037092">
    <property type="entry name" value="FlavoCytC_S_DH_flav-bd_sf"/>
</dbReference>
<accession>A0A450WDN1</accession>
<dbReference type="GO" id="GO:0016491">
    <property type="term" value="F:oxidoreductase activity"/>
    <property type="evidence" value="ECO:0007669"/>
    <property type="project" value="InterPro"/>
</dbReference>
<dbReference type="InterPro" id="IPR015323">
    <property type="entry name" value="FlavoCytC_S_DH_flav-bd"/>
</dbReference>
<evidence type="ECO:0000313" key="4">
    <source>
        <dbReference type="EMBL" id="VFK15153.1"/>
    </source>
</evidence>
<dbReference type="GO" id="GO:0050660">
    <property type="term" value="F:flavin adenine dinucleotide binding"/>
    <property type="evidence" value="ECO:0007669"/>
    <property type="project" value="InterPro"/>
</dbReference>
<dbReference type="EMBL" id="CAADEZ010000359">
    <property type="protein sequence ID" value="VFJ64525.1"/>
    <property type="molecule type" value="Genomic_DNA"/>
</dbReference>
<sequence length="89" mass="9685">MAKICAAAVAALINGNLPAEPLFVNTCYSLITPRHGISAAMVYRLEGGEIVKVNGRDAFSPLDASEMDRELEARYATSWFKSITMDVFS</sequence>
<organism evidence="4">
    <name type="scientific">Candidatus Kentrum sp. FM</name>
    <dbReference type="NCBI Taxonomy" id="2126340"/>
    <lineage>
        <taxon>Bacteria</taxon>
        <taxon>Pseudomonadati</taxon>
        <taxon>Pseudomonadota</taxon>
        <taxon>Gammaproteobacteria</taxon>
        <taxon>Candidatus Kentrum</taxon>
    </lineage>
</organism>
<evidence type="ECO:0000313" key="3">
    <source>
        <dbReference type="EMBL" id="VFJ64525.1"/>
    </source>
</evidence>
<dbReference type="SUPFAM" id="SSF55424">
    <property type="entry name" value="FAD/NAD-linked reductases, dimerisation (C-terminal) domain"/>
    <property type="match status" value="1"/>
</dbReference>
<feature type="domain" description="Flavocytochrome c sulphide dehydrogenase flavin-binding" evidence="1">
    <location>
        <begin position="20"/>
        <end position="88"/>
    </location>
</feature>
<gene>
    <name evidence="3" type="ORF">BECKFM1743A_GA0114220_103591</name>
    <name evidence="4" type="ORF">BECKFM1743B_GA0114221_103576</name>
    <name evidence="2" type="ORF">BECKFM1743C_GA0114222_103556</name>
</gene>
<dbReference type="EMBL" id="CAADFL010000357">
    <property type="protein sequence ID" value="VFK15153.1"/>
    <property type="molecule type" value="Genomic_DNA"/>
</dbReference>
<dbReference type="Gene3D" id="3.90.760.10">
    <property type="entry name" value="Flavocytochrome c sulphide dehydrogenase, flavin-binding domain"/>
    <property type="match status" value="1"/>
</dbReference>